<organism evidence="1 2">
    <name type="scientific">Rhododendron molle</name>
    <name type="common">Chinese azalea</name>
    <name type="synonym">Azalea mollis</name>
    <dbReference type="NCBI Taxonomy" id="49168"/>
    <lineage>
        <taxon>Eukaryota</taxon>
        <taxon>Viridiplantae</taxon>
        <taxon>Streptophyta</taxon>
        <taxon>Embryophyta</taxon>
        <taxon>Tracheophyta</taxon>
        <taxon>Spermatophyta</taxon>
        <taxon>Magnoliopsida</taxon>
        <taxon>eudicotyledons</taxon>
        <taxon>Gunneridae</taxon>
        <taxon>Pentapetalae</taxon>
        <taxon>asterids</taxon>
        <taxon>Ericales</taxon>
        <taxon>Ericaceae</taxon>
        <taxon>Ericoideae</taxon>
        <taxon>Rhodoreae</taxon>
        <taxon>Rhododendron</taxon>
    </lineage>
</organism>
<reference evidence="1" key="1">
    <citation type="submission" date="2022-02" db="EMBL/GenBank/DDBJ databases">
        <title>Plant Genome Project.</title>
        <authorList>
            <person name="Zhang R.-G."/>
        </authorList>
    </citation>
    <scope>NUCLEOTIDE SEQUENCE</scope>
    <source>
        <strain evidence="1">AT1</strain>
    </source>
</reference>
<sequence>MISFGSSTLFLGGRLSICQGRLGTMDRLAKWGTVTDSTCVPCAKEDRTSIPTCFLLALSLLRCGLHRRPLCFEQDLEWLHVSGVRVHSRGQDRCALKCRAGDVRAWLSSWAGFKDFEECLSIKRMWHLSRCVFALL</sequence>
<dbReference type="Proteomes" id="UP001062846">
    <property type="component" value="Chromosome 13"/>
</dbReference>
<evidence type="ECO:0000313" key="2">
    <source>
        <dbReference type="Proteomes" id="UP001062846"/>
    </source>
</evidence>
<proteinExistence type="predicted"/>
<accession>A0ACC0LB64</accession>
<protein>
    <submittedName>
        <fullName evidence="1">Uncharacterized protein</fullName>
    </submittedName>
</protein>
<dbReference type="EMBL" id="CM046400">
    <property type="protein sequence ID" value="KAI8525956.1"/>
    <property type="molecule type" value="Genomic_DNA"/>
</dbReference>
<keyword evidence="2" id="KW-1185">Reference proteome</keyword>
<name>A0ACC0LB64_RHOML</name>
<comment type="caution">
    <text evidence="1">The sequence shown here is derived from an EMBL/GenBank/DDBJ whole genome shotgun (WGS) entry which is preliminary data.</text>
</comment>
<evidence type="ECO:0000313" key="1">
    <source>
        <dbReference type="EMBL" id="KAI8525956.1"/>
    </source>
</evidence>
<gene>
    <name evidence="1" type="ORF">RHMOL_Rhmol13G0270800</name>
</gene>